<sequence>MTAPRLLVLQPDASDPLGVLEEWLTGAGAELDVVRPYEQPVPESLDGYQGLVCLGGGMSALDDLEFPWLPAVRKLLSQSVAKKVPALAICLGAQLLAVATGGQVRRGTKGPEVGAMLVAKRDVSSRDPLFADLPWTPDVIQFHDDEIHVLPPSAEHLAASPKYDNQAFRVGESGYGLQFHIETTPEVVLQWALHEPDSAALARPGTFDAERLAEAHADVAEVWQPFAERFVRLTSGELEPGGHVGIELPLV</sequence>
<comment type="caution">
    <text evidence="2">The sequence shown here is derived from an EMBL/GenBank/DDBJ whole genome shotgun (WGS) entry which is preliminary data.</text>
</comment>
<dbReference type="AlphaFoldDB" id="A0A9X2VXK9"/>
<name>A0A9X2VXK9_9PSEU</name>
<dbReference type="Pfam" id="PF00117">
    <property type="entry name" value="GATase"/>
    <property type="match status" value="1"/>
</dbReference>
<evidence type="ECO:0000313" key="3">
    <source>
        <dbReference type="Proteomes" id="UP001141259"/>
    </source>
</evidence>
<dbReference type="PANTHER" id="PTHR42695">
    <property type="entry name" value="GLUTAMINE AMIDOTRANSFERASE YLR126C-RELATED"/>
    <property type="match status" value="1"/>
</dbReference>
<dbReference type="GO" id="GO:0005829">
    <property type="term" value="C:cytosol"/>
    <property type="evidence" value="ECO:0007669"/>
    <property type="project" value="TreeGrafter"/>
</dbReference>
<proteinExistence type="predicted"/>
<dbReference type="InterPro" id="IPR029062">
    <property type="entry name" value="Class_I_gatase-like"/>
</dbReference>
<dbReference type="PROSITE" id="PS51273">
    <property type="entry name" value="GATASE_TYPE_1"/>
    <property type="match status" value="1"/>
</dbReference>
<accession>A0A9X2VXK9</accession>
<dbReference type="InterPro" id="IPR017926">
    <property type="entry name" value="GATASE"/>
</dbReference>
<dbReference type="Proteomes" id="UP001141259">
    <property type="component" value="Unassembled WGS sequence"/>
</dbReference>
<feature type="domain" description="Glutamine amidotransferase" evidence="1">
    <location>
        <begin position="28"/>
        <end position="186"/>
    </location>
</feature>
<dbReference type="CDD" id="cd01741">
    <property type="entry name" value="GATase1_1"/>
    <property type="match status" value="1"/>
</dbReference>
<evidence type="ECO:0000313" key="2">
    <source>
        <dbReference type="EMBL" id="MCS7484466.1"/>
    </source>
</evidence>
<dbReference type="InterPro" id="IPR044992">
    <property type="entry name" value="ChyE-like"/>
</dbReference>
<dbReference type="PANTHER" id="PTHR42695:SF5">
    <property type="entry name" value="GLUTAMINE AMIDOTRANSFERASE YLR126C-RELATED"/>
    <property type="match status" value="1"/>
</dbReference>
<keyword evidence="3" id="KW-1185">Reference proteome</keyword>
<gene>
    <name evidence="2" type="ORF">NZH93_47215</name>
</gene>
<dbReference type="EMBL" id="JANYMP010000046">
    <property type="protein sequence ID" value="MCS7484466.1"/>
    <property type="molecule type" value="Genomic_DNA"/>
</dbReference>
<dbReference type="Gene3D" id="3.40.50.880">
    <property type="match status" value="1"/>
</dbReference>
<keyword evidence="2" id="KW-0315">Glutamine amidotransferase</keyword>
<organism evidence="2 3">
    <name type="scientific">Umezawaea endophytica</name>
    <dbReference type="NCBI Taxonomy" id="1654476"/>
    <lineage>
        <taxon>Bacteria</taxon>
        <taxon>Bacillati</taxon>
        <taxon>Actinomycetota</taxon>
        <taxon>Actinomycetes</taxon>
        <taxon>Pseudonocardiales</taxon>
        <taxon>Pseudonocardiaceae</taxon>
        <taxon>Umezawaea</taxon>
    </lineage>
</organism>
<dbReference type="SUPFAM" id="SSF52317">
    <property type="entry name" value="Class I glutamine amidotransferase-like"/>
    <property type="match status" value="1"/>
</dbReference>
<dbReference type="RefSeq" id="WP_259629913.1">
    <property type="nucleotide sequence ID" value="NZ_JANYMP010000046.1"/>
</dbReference>
<evidence type="ECO:0000259" key="1">
    <source>
        <dbReference type="Pfam" id="PF00117"/>
    </source>
</evidence>
<protein>
    <submittedName>
        <fullName evidence="2">Type 1 glutamine amidotransferase</fullName>
    </submittedName>
</protein>
<reference evidence="2" key="1">
    <citation type="submission" date="2022-08" db="EMBL/GenBank/DDBJ databases">
        <authorList>
            <person name="Tistechok S."/>
            <person name="Samborskyy M."/>
            <person name="Roman I."/>
        </authorList>
    </citation>
    <scope>NUCLEOTIDE SEQUENCE</scope>
    <source>
        <strain evidence="2">DSM 103496</strain>
    </source>
</reference>